<proteinExistence type="predicted"/>
<evidence type="ECO:0000313" key="2">
    <source>
        <dbReference type="Proteomes" id="UP000789920"/>
    </source>
</evidence>
<dbReference type="Proteomes" id="UP000789920">
    <property type="component" value="Unassembled WGS sequence"/>
</dbReference>
<evidence type="ECO:0000313" key="1">
    <source>
        <dbReference type="EMBL" id="CAG8840535.1"/>
    </source>
</evidence>
<reference evidence="1" key="1">
    <citation type="submission" date="2021-06" db="EMBL/GenBank/DDBJ databases">
        <authorList>
            <person name="Kallberg Y."/>
            <person name="Tangrot J."/>
            <person name="Rosling A."/>
        </authorList>
    </citation>
    <scope>NUCLEOTIDE SEQUENCE</scope>
    <source>
        <strain evidence="1">MA461A</strain>
    </source>
</reference>
<gene>
    <name evidence="1" type="ORF">RPERSI_LOCUS31469</name>
</gene>
<sequence>GRWCSIESCSCEGMCLLVEEEGAKKKQICVKKIVEVGIELLE</sequence>
<organism evidence="1 2">
    <name type="scientific">Racocetra persica</name>
    <dbReference type="NCBI Taxonomy" id="160502"/>
    <lineage>
        <taxon>Eukaryota</taxon>
        <taxon>Fungi</taxon>
        <taxon>Fungi incertae sedis</taxon>
        <taxon>Mucoromycota</taxon>
        <taxon>Glomeromycotina</taxon>
        <taxon>Glomeromycetes</taxon>
        <taxon>Diversisporales</taxon>
        <taxon>Gigasporaceae</taxon>
        <taxon>Racocetra</taxon>
    </lineage>
</organism>
<feature type="non-terminal residue" evidence="1">
    <location>
        <position position="1"/>
    </location>
</feature>
<dbReference type="EMBL" id="CAJVQC010127020">
    <property type="protein sequence ID" value="CAG8840535.1"/>
    <property type="molecule type" value="Genomic_DNA"/>
</dbReference>
<name>A0ACA9SJT3_9GLOM</name>
<comment type="caution">
    <text evidence="1">The sequence shown here is derived from an EMBL/GenBank/DDBJ whole genome shotgun (WGS) entry which is preliminary data.</text>
</comment>
<feature type="non-terminal residue" evidence="1">
    <location>
        <position position="42"/>
    </location>
</feature>
<protein>
    <submittedName>
        <fullName evidence="1">25900_t:CDS:1</fullName>
    </submittedName>
</protein>
<keyword evidence="2" id="KW-1185">Reference proteome</keyword>
<accession>A0ACA9SJT3</accession>